<evidence type="ECO:0000256" key="3">
    <source>
        <dbReference type="ARBA" id="ARBA00022448"/>
    </source>
</evidence>
<evidence type="ECO:0000313" key="10">
    <source>
        <dbReference type="EMBL" id="OAX61713.1"/>
    </source>
</evidence>
<dbReference type="Proteomes" id="UP000092021">
    <property type="component" value="Unassembled WGS sequence"/>
</dbReference>
<feature type="domain" description="Major facilitator superfamily (MFS) profile" evidence="9">
    <location>
        <begin position="11"/>
        <end position="399"/>
    </location>
</feature>
<evidence type="ECO:0000313" key="11">
    <source>
        <dbReference type="Proteomes" id="UP000092021"/>
    </source>
</evidence>
<evidence type="ECO:0000256" key="2">
    <source>
        <dbReference type="ARBA" id="ARBA00006236"/>
    </source>
</evidence>
<protein>
    <recommendedName>
        <fullName evidence="9">Major facilitator superfamily (MFS) profile domain-containing protein</fullName>
    </recommendedName>
</protein>
<keyword evidence="4" id="KW-1003">Cell membrane</keyword>
<sequence>MGHQSTAPRVSVPLLIVFGTLSGIGPLATDMYLAAFPRMSEDLDTQASTIQLTLSACMLGLALGQLLIGPLSDQWGRRRPLMIGSAVCFLASLGCALAPTVEVLIGFRLLMGLSGAAGIVLARSMIADLTVGTQTTRYMNYMMMINGLAPVLAPTVGGLILAVSTWRTVFWVLTAVTLLMAAAVFVLVPESLPAERRHSGGLRTVGRGVAAMVRRPRYVGFVIAFVLSFGTLFSYISGSTYVLQNVLGMSSTAYALAFGANSLGILLFSVLSNALLSRTVPERIAPVGLSIVAVSALTLLGLTLAGALSLPVVLVLLFLCAGCQGLIFGNITSLALSQGRDYAGAASGPAGVPAVRHGRARLPAGRARRGTTRIAPMAISMSICALAALTVFLTTRARTATHPQTT</sequence>
<keyword evidence="6 8" id="KW-1133">Transmembrane helix</keyword>
<dbReference type="CDD" id="cd17320">
    <property type="entry name" value="MFS_MdfA_MDR_like"/>
    <property type="match status" value="1"/>
</dbReference>
<evidence type="ECO:0000256" key="6">
    <source>
        <dbReference type="ARBA" id="ARBA00022989"/>
    </source>
</evidence>
<feature type="transmembrane region" description="Helical" evidence="8">
    <location>
        <begin position="256"/>
        <end position="276"/>
    </location>
</feature>
<evidence type="ECO:0000256" key="4">
    <source>
        <dbReference type="ARBA" id="ARBA00022475"/>
    </source>
</evidence>
<dbReference type="InterPro" id="IPR020846">
    <property type="entry name" value="MFS_dom"/>
</dbReference>
<dbReference type="InterPro" id="IPR011701">
    <property type="entry name" value="MFS"/>
</dbReference>
<organism evidence="10 11">
    <name type="scientific">Rothia kristinae</name>
    <dbReference type="NCBI Taxonomy" id="37923"/>
    <lineage>
        <taxon>Bacteria</taxon>
        <taxon>Bacillati</taxon>
        <taxon>Actinomycetota</taxon>
        <taxon>Actinomycetes</taxon>
        <taxon>Micrococcales</taxon>
        <taxon>Micrococcaceae</taxon>
        <taxon>Rothia</taxon>
    </lineage>
</organism>
<keyword evidence="3" id="KW-0813">Transport</keyword>
<feature type="transmembrane region" description="Helical" evidence="8">
    <location>
        <begin position="49"/>
        <end position="68"/>
    </location>
</feature>
<feature type="transmembrane region" description="Helical" evidence="8">
    <location>
        <begin position="314"/>
        <end position="336"/>
    </location>
</feature>
<dbReference type="InterPro" id="IPR004812">
    <property type="entry name" value="Efflux_drug-R_Bcr/CmlA"/>
</dbReference>
<comment type="similarity">
    <text evidence="2">Belongs to the major facilitator superfamily. Bcr/CmlA family.</text>
</comment>
<dbReference type="Gene3D" id="1.20.1720.10">
    <property type="entry name" value="Multidrug resistance protein D"/>
    <property type="match status" value="1"/>
</dbReference>
<comment type="subcellular location">
    <subcellularLocation>
        <location evidence="1">Cell membrane</location>
        <topology evidence="1">Multi-pass membrane protein</topology>
    </subcellularLocation>
</comment>
<evidence type="ECO:0000256" key="8">
    <source>
        <dbReference type="SAM" id="Phobius"/>
    </source>
</evidence>
<feature type="transmembrane region" description="Helical" evidence="8">
    <location>
        <begin position="218"/>
        <end position="236"/>
    </location>
</feature>
<dbReference type="InterPro" id="IPR005829">
    <property type="entry name" value="Sugar_transporter_CS"/>
</dbReference>
<keyword evidence="5 8" id="KW-0812">Transmembrane</keyword>
<keyword evidence="7 8" id="KW-0472">Membrane</keyword>
<dbReference type="EMBL" id="LWGZ01000433">
    <property type="protein sequence ID" value="OAX61713.1"/>
    <property type="molecule type" value="Genomic_DNA"/>
</dbReference>
<dbReference type="PROSITE" id="PS00216">
    <property type="entry name" value="SUGAR_TRANSPORT_1"/>
    <property type="match status" value="1"/>
</dbReference>
<dbReference type="PANTHER" id="PTHR23502">
    <property type="entry name" value="MAJOR FACILITATOR SUPERFAMILY"/>
    <property type="match status" value="1"/>
</dbReference>
<dbReference type="SUPFAM" id="SSF103473">
    <property type="entry name" value="MFS general substrate transporter"/>
    <property type="match status" value="1"/>
</dbReference>
<dbReference type="NCBIfam" id="TIGR00710">
    <property type="entry name" value="efflux_Bcr_CflA"/>
    <property type="match status" value="1"/>
</dbReference>
<feature type="transmembrane region" description="Helical" evidence="8">
    <location>
        <begin position="12"/>
        <end position="29"/>
    </location>
</feature>
<feature type="transmembrane region" description="Helical" evidence="8">
    <location>
        <begin position="169"/>
        <end position="188"/>
    </location>
</feature>
<evidence type="ECO:0000259" key="9">
    <source>
        <dbReference type="PROSITE" id="PS50850"/>
    </source>
</evidence>
<dbReference type="PANTHER" id="PTHR23502:SF132">
    <property type="entry name" value="POLYAMINE TRANSPORTER 2-RELATED"/>
    <property type="match status" value="1"/>
</dbReference>
<feature type="transmembrane region" description="Helical" evidence="8">
    <location>
        <begin position="374"/>
        <end position="393"/>
    </location>
</feature>
<dbReference type="InterPro" id="IPR036259">
    <property type="entry name" value="MFS_trans_sf"/>
</dbReference>
<comment type="caution">
    <text evidence="10">The sequence shown here is derived from an EMBL/GenBank/DDBJ whole genome shotgun (WGS) entry which is preliminary data.</text>
</comment>
<dbReference type="GO" id="GO:0005886">
    <property type="term" value="C:plasma membrane"/>
    <property type="evidence" value="ECO:0007669"/>
    <property type="project" value="UniProtKB-SubCell"/>
</dbReference>
<proteinExistence type="inferred from homology"/>
<dbReference type="PROSITE" id="PS50850">
    <property type="entry name" value="MFS"/>
    <property type="match status" value="1"/>
</dbReference>
<feature type="transmembrane region" description="Helical" evidence="8">
    <location>
        <begin position="288"/>
        <end position="308"/>
    </location>
</feature>
<evidence type="ECO:0000256" key="1">
    <source>
        <dbReference type="ARBA" id="ARBA00004651"/>
    </source>
</evidence>
<feature type="transmembrane region" description="Helical" evidence="8">
    <location>
        <begin position="105"/>
        <end position="126"/>
    </location>
</feature>
<accession>A0A657IUT7</accession>
<dbReference type="Pfam" id="PF07690">
    <property type="entry name" value="MFS_1"/>
    <property type="match status" value="1"/>
</dbReference>
<dbReference type="AlphaFoldDB" id="A0A657IUT7"/>
<evidence type="ECO:0000256" key="7">
    <source>
        <dbReference type="ARBA" id="ARBA00023136"/>
    </source>
</evidence>
<gene>
    <name evidence="10" type="ORF">A5N15_05030</name>
</gene>
<dbReference type="GO" id="GO:1990961">
    <property type="term" value="P:xenobiotic detoxification by transmembrane export across the plasma membrane"/>
    <property type="evidence" value="ECO:0007669"/>
    <property type="project" value="InterPro"/>
</dbReference>
<name>A0A657IUT7_9MICC</name>
<reference evidence="10 11" key="1">
    <citation type="submission" date="2016-04" db="EMBL/GenBank/DDBJ databases">
        <title>Identification of putative biosynthetic pathways for the production of bioactive secondary metabolites by the marine actinomycete Kocuria kristinae RUTW2-3.</title>
        <authorList>
            <person name="Waterworth S.C."/>
            <person name="Walmsley T.A."/>
            <person name="Matongo T."/>
            <person name="Davies-Coleman M.T."/>
            <person name="Dorrington R.A."/>
        </authorList>
    </citation>
    <scope>NUCLEOTIDE SEQUENCE [LARGE SCALE GENOMIC DNA]</scope>
    <source>
        <strain evidence="10 11">RUTW4-5</strain>
    </source>
</reference>
<evidence type="ECO:0000256" key="5">
    <source>
        <dbReference type="ARBA" id="ARBA00022692"/>
    </source>
</evidence>
<dbReference type="GO" id="GO:0042910">
    <property type="term" value="F:xenobiotic transmembrane transporter activity"/>
    <property type="evidence" value="ECO:0007669"/>
    <property type="project" value="InterPro"/>
</dbReference>
<feature type="transmembrane region" description="Helical" evidence="8">
    <location>
        <begin position="138"/>
        <end position="163"/>
    </location>
</feature>
<feature type="transmembrane region" description="Helical" evidence="8">
    <location>
        <begin position="80"/>
        <end position="99"/>
    </location>
</feature>